<feature type="region of interest" description="Disordered" evidence="1">
    <location>
        <begin position="165"/>
        <end position="191"/>
    </location>
</feature>
<dbReference type="InterPro" id="IPR036397">
    <property type="entry name" value="RNaseH_sf"/>
</dbReference>
<dbReference type="Pfam" id="PF13565">
    <property type="entry name" value="HTH_32"/>
    <property type="match status" value="1"/>
</dbReference>
<dbReference type="RefSeq" id="WP_121304568.1">
    <property type="nucleotide sequence ID" value="NZ_RBWW01000003.1"/>
</dbReference>
<reference evidence="3 4" key="1">
    <citation type="submission" date="2018-10" db="EMBL/GenBank/DDBJ databases">
        <title>Genomic Encyclopedia of Archaeal and Bacterial Type Strains, Phase II (KMG-II): from individual species to whole genera.</title>
        <authorList>
            <person name="Goeker M."/>
        </authorList>
    </citation>
    <scope>NUCLEOTIDE SEQUENCE [LARGE SCALE GENOMIC DNA]</scope>
    <source>
        <strain evidence="3 4">DSM 11927</strain>
    </source>
</reference>
<dbReference type="Proteomes" id="UP000268233">
    <property type="component" value="Unassembled WGS sequence"/>
</dbReference>
<dbReference type="SUPFAM" id="SSF46689">
    <property type="entry name" value="Homeodomain-like"/>
    <property type="match status" value="1"/>
</dbReference>
<gene>
    <name evidence="3" type="ORF">BDK61_4370</name>
</gene>
<name>A0A495QQS3_9EURY</name>
<evidence type="ECO:0000313" key="3">
    <source>
        <dbReference type="EMBL" id="RKS75847.1"/>
    </source>
</evidence>
<sequence length="368" mass="42667">MVGREREIVRHLSEEELDRLQSETDSIKEYKRLTFLKRLYDGAALAAAAQDIGVSQGTASNWVTRWNEGGLGKLTPNFGGGRPPKLDEAEQEQLIARLREGQPWKKQEIQHLLNEEFDVEYHPHYLPTFLDKLGLHYAIPRTKRPKRPENAEEILDERVRYAFDEEALEQPHNKREDDADDEDWDRDENIRTDGGTVVGFFDISHPQPWDNFQRMYTVDEPHIERKLVKIDTPAAGFYALNGESVLSFPPNQEKEKICGCFEKVREQNPAKRILLVLDNFSSHVCKYTRKRAHELGIDLIFLPVGSPDLNPIEPVWKSLKWESSPFIVEGGDEYRRRITELFGNLTNQLSFASSWIENHLDNYLNKLV</sequence>
<feature type="compositionally biased region" description="Basic and acidic residues" evidence="1">
    <location>
        <begin position="165"/>
        <end position="177"/>
    </location>
</feature>
<feature type="domain" description="Tc1-like transposase DDE" evidence="2">
    <location>
        <begin position="244"/>
        <end position="320"/>
    </location>
</feature>
<dbReference type="GO" id="GO:0003676">
    <property type="term" value="F:nucleic acid binding"/>
    <property type="evidence" value="ECO:0007669"/>
    <property type="project" value="InterPro"/>
</dbReference>
<protein>
    <submittedName>
        <fullName evidence="3">Transposase</fullName>
    </submittedName>
</protein>
<dbReference type="InterPro" id="IPR047655">
    <property type="entry name" value="Transpos_IS630-like"/>
</dbReference>
<comment type="caution">
    <text evidence="3">The sequence shown here is derived from an EMBL/GenBank/DDBJ whole genome shotgun (WGS) entry which is preliminary data.</text>
</comment>
<dbReference type="InterPro" id="IPR009057">
    <property type="entry name" value="Homeodomain-like_sf"/>
</dbReference>
<dbReference type="NCBIfam" id="NF033545">
    <property type="entry name" value="transpos_IS630"/>
    <property type="match status" value="1"/>
</dbReference>
<dbReference type="InterPro" id="IPR038717">
    <property type="entry name" value="Tc1-like_DDE_dom"/>
</dbReference>
<proteinExistence type="predicted"/>
<evidence type="ECO:0000313" key="4">
    <source>
        <dbReference type="Proteomes" id="UP000268233"/>
    </source>
</evidence>
<keyword evidence="4" id="KW-1185">Reference proteome</keyword>
<dbReference type="EMBL" id="RBWW01000003">
    <property type="protein sequence ID" value="RKS75847.1"/>
    <property type="molecule type" value="Genomic_DNA"/>
</dbReference>
<evidence type="ECO:0000256" key="1">
    <source>
        <dbReference type="SAM" id="MobiDB-lite"/>
    </source>
</evidence>
<evidence type="ECO:0000259" key="2">
    <source>
        <dbReference type="Pfam" id="PF13358"/>
    </source>
</evidence>
<accession>A0A495QQS3</accession>
<dbReference type="AlphaFoldDB" id="A0A495QQS3"/>
<dbReference type="Pfam" id="PF13358">
    <property type="entry name" value="DDE_3"/>
    <property type="match status" value="1"/>
</dbReference>
<dbReference type="Gene3D" id="3.30.420.10">
    <property type="entry name" value="Ribonuclease H-like superfamily/Ribonuclease H"/>
    <property type="match status" value="1"/>
</dbReference>
<organism evidence="3 4">
    <name type="scientific">Haloarcula quadrata</name>
    <dbReference type="NCBI Taxonomy" id="182779"/>
    <lineage>
        <taxon>Archaea</taxon>
        <taxon>Methanobacteriati</taxon>
        <taxon>Methanobacteriota</taxon>
        <taxon>Stenosarchaea group</taxon>
        <taxon>Halobacteria</taxon>
        <taxon>Halobacteriales</taxon>
        <taxon>Haloarculaceae</taxon>
        <taxon>Haloarcula</taxon>
    </lineage>
</organism>